<comment type="cofactor">
    <cofactor evidence="1">
        <name>[4Fe-4S] cluster</name>
        <dbReference type="ChEBI" id="CHEBI:49883"/>
    </cofactor>
</comment>
<dbReference type="InterPro" id="IPR034405">
    <property type="entry name" value="F420"/>
</dbReference>
<keyword evidence="5" id="KW-0408">Iron</keyword>
<name>A0A382FK43_9ZZZZ</name>
<dbReference type="GO" id="GO:0051539">
    <property type="term" value="F:4 iron, 4 sulfur cluster binding"/>
    <property type="evidence" value="ECO:0007669"/>
    <property type="project" value="UniProtKB-KW"/>
</dbReference>
<reference evidence="8" key="1">
    <citation type="submission" date="2018-05" db="EMBL/GenBank/DDBJ databases">
        <authorList>
            <person name="Lanie J.A."/>
            <person name="Ng W.-L."/>
            <person name="Kazmierczak K.M."/>
            <person name="Andrzejewski T.M."/>
            <person name="Davidsen T.M."/>
            <person name="Wayne K.J."/>
            <person name="Tettelin H."/>
            <person name="Glass J.I."/>
            <person name="Rusch D."/>
            <person name="Podicherti R."/>
            <person name="Tsui H.-C.T."/>
            <person name="Winkler M.E."/>
        </authorList>
    </citation>
    <scope>NUCLEOTIDE SEQUENCE</scope>
</reference>
<dbReference type="InterPro" id="IPR007197">
    <property type="entry name" value="rSAM"/>
</dbReference>
<evidence type="ECO:0000256" key="5">
    <source>
        <dbReference type="ARBA" id="ARBA00023004"/>
    </source>
</evidence>
<feature type="non-terminal residue" evidence="8">
    <location>
        <position position="218"/>
    </location>
</feature>
<dbReference type="InterPro" id="IPR013785">
    <property type="entry name" value="Aldolase_TIM"/>
</dbReference>
<dbReference type="GO" id="GO:0046872">
    <property type="term" value="F:metal ion binding"/>
    <property type="evidence" value="ECO:0007669"/>
    <property type="project" value="UniProtKB-KW"/>
</dbReference>
<evidence type="ECO:0000256" key="6">
    <source>
        <dbReference type="ARBA" id="ARBA00023014"/>
    </source>
</evidence>
<dbReference type="SFLD" id="SFLDG01064">
    <property type="entry name" value="F420__menaquinone_cofactor_bio"/>
    <property type="match status" value="1"/>
</dbReference>
<dbReference type="Pfam" id="PF04055">
    <property type="entry name" value="Radical_SAM"/>
    <property type="match status" value="1"/>
</dbReference>
<evidence type="ECO:0000256" key="4">
    <source>
        <dbReference type="ARBA" id="ARBA00022723"/>
    </source>
</evidence>
<dbReference type="PANTHER" id="PTHR43076:SF7">
    <property type="entry name" value="AMINODEOXYFUTALOSINE SYNTHASE"/>
    <property type="match status" value="1"/>
</dbReference>
<dbReference type="PANTHER" id="PTHR43076">
    <property type="entry name" value="FO SYNTHASE (COFH)"/>
    <property type="match status" value="1"/>
</dbReference>
<dbReference type="GO" id="GO:0044689">
    <property type="term" value="F:7,8-didemethyl-8-hydroxy-5-deazariboflavin synthase activity"/>
    <property type="evidence" value="ECO:0007669"/>
    <property type="project" value="TreeGrafter"/>
</dbReference>
<dbReference type="SFLD" id="SFLDG01389">
    <property type="entry name" value="menaquinone_synthsis_involved"/>
    <property type="match status" value="1"/>
</dbReference>
<dbReference type="CDD" id="cd01335">
    <property type="entry name" value="Radical_SAM"/>
    <property type="match status" value="1"/>
</dbReference>
<keyword evidence="3" id="KW-0949">S-adenosyl-L-methionine</keyword>
<sequence length="218" mass="24626">MVPGTEWRDSLFDKIIDRAGLTDIREKVLAGERLSSDDGKRLYHTPNLPALGYLANIARERLHGDAAYFVRNQHINYTNICNKGCLFCSFYALPKDPDGYVLSPQEITEKVRSYDDIPISEIHMVGGVNPKLPFSYYLDVVRAIKEVRPDVSLKAFTMIELEQIRRVAKKPLDETLVDLKEAGIDAIPGGGAEVFSERVHEELFQAKSDSDKWLEAAR</sequence>
<dbReference type="AlphaFoldDB" id="A0A382FK43"/>
<keyword evidence="2" id="KW-0004">4Fe-4S</keyword>
<evidence type="ECO:0000256" key="2">
    <source>
        <dbReference type="ARBA" id="ARBA00022485"/>
    </source>
</evidence>
<evidence type="ECO:0000256" key="1">
    <source>
        <dbReference type="ARBA" id="ARBA00001966"/>
    </source>
</evidence>
<dbReference type="SFLD" id="SFLDS00029">
    <property type="entry name" value="Radical_SAM"/>
    <property type="match status" value="1"/>
</dbReference>
<keyword evidence="6" id="KW-0411">Iron-sulfur</keyword>
<proteinExistence type="predicted"/>
<evidence type="ECO:0000313" key="8">
    <source>
        <dbReference type="EMBL" id="SVB63005.1"/>
    </source>
</evidence>
<dbReference type="Gene3D" id="3.20.20.70">
    <property type="entry name" value="Aldolase class I"/>
    <property type="match status" value="1"/>
</dbReference>
<dbReference type="PROSITE" id="PS51918">
    <property type="entry name" value="RADICAL_SAM"/>
    <property type="match status" value="1"/>
</dbReference>
<organism evidence="8">
    <name type="scientific">marine metagenome</name>
    <dbReference type="NCBI Taxonomy" id="408172"/>
    <lineage>
        <taxon>unclassified sequences</taxon>
        <taxon>metagenomes</taxon>
        <taxon>ecological metagenomes</taxon>
    </lineage>
</organism>
<accession>A0A382FK43</accession>
<dbReference type="EMBL" id="UINC01050259">
    <property type="protein sequence ID" value="SVB63005.1"/>
    <property type="molecule type" value="Genomic_DNA"/>
</dbReference>
<evidence type="ECO:0000259" key="7">
    <source>
        <dbReference type="PROSITE" id="PS51918"/>
    </source>
</evidence>
<evidence type="ECO:0000256" key="3">
    <source>
        <dbReference type="ARBA" id="ARBA00022691"/>
    </source>
</evidence>
<protein>
    <recommendedName>
        <fullName evidence="7">Radical SAM core domain-containing protein</fullName>
    </recommendedName>
</protein>
<dbReference type="SUPFAM" id="SSF102114">
    <property type="entry name" value="Radical SAM enzymes"/>
    <property type="match status" value="1"/>
</dbReference>
<feature type="domain" description="Radical SAM core" evidence="7">
    <location>
        <begin position="67"/>
        <end position="218"/>
    </location>
</feature>
<gene>
    <name evidence="8" type="ORF">METZ01_LOCUS215859</name>
</gene>
<dbReference type="InterPro" id="IPR058240">
    <property type="entry name" value="rSAM_sf"/>
</dbReference>
<keyword evidence="4" id="KW-0479">Metal-binding</keyword>